<dbReference type="Pfam" id="PF01094">
    <property type="entry name" value="ANF_receptor"/>
    <property type="match status" value="1"/>
</dbReference>
<reference evidence="17 18" key="1">
    <citation type="submission" date="2024-11" db="EMBL/GenBank/DDBJ databases">
        <title>A near-complete genome assembly of Cinchona calisaya.</title>
        <authorList>
            <person name="Lian D.C."/>
            <person name="Zhao X.W."/>
            <person name="Wei L."/>
        </authorList>
    </citation>
    <scope>NUCLEOTIDE SEQUENCE [LARGE SCALE GENOMIC DNA]</scope>
    <source>
        <tissue evidence="17">Nenye</tissue>
    </source>
</reference>
<dbReference type="CDD" id="cd13686">
    <property type="entry name" value="GluR_Plant"/>
    <property type="match status" value="1"/>
</dbReference>
<protein>
    <recommendedName>
        <fullName evidence="13">Glutamate receptor</fullName>
    </recommendedName>
</protein>
<evidence type="ECO:0000256" key="9">
    <source>
        <dbReference type="ARBA" id="ARBA00023170"/>
    </source>
</evidence>
<feature type="transmembrane region" description="Helical" evidence="15">
    <location>
        <begin position="578"/>
        <end position="595"/>
    </location>
</feature>
<feature type="transmembrane region" description="Helical" evidence="15">
    <location>
        <begin position="639"/>
        <end position="655"/>
    </location>
</feature>
<evidence type="ECO:0000256" key="7">
    <source>
        <dbReference type="ARBA" id="ARBA00023065"/>
    </source>
</evidence>
<gene>
    <name evidence="17" type="ORF">ACH5RR_006426</name>
</gene>
<accession>A0ABD3ANZ2</accession>
<dbReference type="Gene3D" id="1.10.287.70">
    <property type="match status" value="1"/>
</dbReference>
<feature type="domain" description="Ionotropic glutamate receptor C-terminal" evidence="16">
    <location>
        <begin position="453"/>
        <end position="796"/>
    </location>
</feature>
<dbReference type="PANTHER" id="PTHR34836:SF7">
    <property type="entry name" value="RECEPTOR LIGAND BINDING REGION DOMAIN-CONTAINING PROTEIN"/>
    <property type="match status" value="1"/>
</dbReference>
<dbReference type="InterPro" id="IPR015683">
    <property type="entry name" value="Ionotropic_Glu_rcpt"/>
</dbReference>
<dbReference type="Pfam" id="PF10613">
    <property type="entry name" value="Lig_chan-Glu_bd"/>
    <property type="match status" value="1"/>
</dbReference>
<dbReference type="CDD" id="cd19990">
    <property type="entry name" value="PBP1_GABAb_receptor_plant"/>
    <property type="match status" value="1"/>
</dbReference>
<dbReference type="SMART" id="SM00079">
    <property type="entry name" value="PBPe"/>
    <property type="match status" value="1"/>
</dbReference>
<dbReference type="Gene3D" id="3.40.50.2300">
    <property type="match status" value="2"/>
</dbReference>
<dbReference type="InterPro" id="IPR044440">
    <property type="entry name" value="GABAb_receptor_plant_PBP1"/>
</dbReference>
<comment type="subcellular location">
    <subcellularLocation>
        <location evidence="1">Membrane</location>
        <topology evidence="1">Multi-pass membrane protein</topology>
    </subcellularLocation>
</comment>
<dbReference type="Proteomes" id="UP001630127">
    <property type="component" value="Unassembled WGS sequence"/>
</dbReference>
<dbReference type="SUPFAM" id="SSF53822">
    <property type="entry name" value="Periplasmic binding protein-like I"/>
    <property type="match status" value="1"/>
</dbReference>
<dbReference type="InterPro" id="IPR001320">
    <property type="entry name" value="Iontro_rcpt_C"/>
</dbReference>
<name>A0ABD3ANZ2_9GENT</name>
<proteinExistence type="inferred from homology"/>
<keyword evidence="11 13" id="KW-1071">Ligand-gated ion channel</keyword>
<keyword evidence="6 15" id="KW-1133">Transmembrane helix</keyword>
<evidence type="ECO:0000256" key="5">
    <source>
        <dbReference type="ARBA" id="ARBA00022729"/>
    </source>
</evidence>
<evidence type="ECO:0000256" key="14">
    <source>
        <dbReference type="SAM" id="MobiDB-lite"/>
    </source>
</evidence>
<comment type="function">
    <text evidence="13">Glutamate-gated receptor that probably acts as non-selective cation channel.</text>
</comment>
<dbReference type="SUPFAM" id="SSF53850">
    <property type="entry name" value="Periplasmic binding protein-like II"/>
    <property type="match status" value="1"/>
</dbReference>
<keyword evidence="9 13" id="KW-0675">Receptor</keyword>
<feature type="compositionally biased region" description="Polar residues" evidence="14">
    <location>
        <begin position="911"/>
        <end position="942"/>
    </location>
</feature>
<dbReference type="InterPro" id="IPR017103">
    <property type="entry name" value="Iontropic_Glu_rcpt_pln"/>
</dbReference>
<evidence type="ECO:0000256" key="11">
    <source>
        <dbReference type="ARBA" id="ARBA00023286"/>
    </source>
</evidence>
<keyword evidence="8 13" id="KW-0472">Membrane</keyword>
<dbReference type="PIRSF" id="PIRSF037090">
    <property type="entry name" value="Iontro_Glu-like_rcpt_pln"/>
    <property type="match status" value="1"/>
</dbReference>
<evidence type="ECO:0000313" key="17">
    <source>
        <dbReference type="EMBL" id="KAL3532905.1"/>
    </source>
</evidence>
<dbReference type="InterPro" id="IPR001828">
    <property type="entry name" value="ANF_lig-bd_rcpt"/>
</dbReference>
<evidence type="ECO:0000256" key="15">
    <source>
        <dbReference type="SAM" id="Phobius"/>
    </source>
</evidence>
<dbReference type="Pfam" id="PF00060">
    <property type="entry name" value="Lig_chan"/>
    <property type="match status" value="1"/>
</dbReference>
<evidence type="ECO:0000256" key="6">
    <source>
        <dbReference type="ARBA" id="ARBA00022989"/>
    </source>
</evidence>
<evidence type="ECO:0000256" key="4">
    <source>
        <dbReference type="ARBA" id="ARBA00022692"/>
    </source>
</evidence>
<evidence type="ECO:0000256" key="13">
    <source>
        <dbReference type="PIRNR" id="PIRNR037090"/>
    </source>
</evidence>
<dbReference type="EMBL" id="JBJUIK010000003">
    <property type="protein sequence ID" value="KAL3532905.1"/>
    <property type="molecule type" value="Genomic_DNA"/>
</dbReference>
<comment type="caution">
    <text evidence="17">The sequence shown here is derived from an EMBL/GenBank/DDBJ whole genome shotgun (WGS) entry which is preliminary data.</text>
</comment>
<dbReference type="AlphaFoldDB" id="A0ABD3ANZ2"/>
<dbReference type="InterPro" id="IPR028082">
    <property type="entry name" value="Peripla_BP_I"/>
</dbReference>
<keyword evidence="12 13" id="KW-0407">Ion channel</keyword>
<evidence type="ECO:0000256" key="3">
    <source>
        <dbReference type="ARBA" id="ARBA00022448"/>
    </source>
</evidence>
<sequence>MWDIVGTSAALGDDGRNGSAAASTYSSVHIGVVLDSNTSMGAMVDLCISMALWDFYSVHSDYKTRLVLYRKDAQNYLDVASAVLELMKNEKVHSILGPQMLTDDKFIVELGRKAHVPVISFMARSAQSLSYAQSPFYIRTTPDDSNQAKALATLCQGFEWHEAVILYEDSAYGNQFLSQINNAFREADIRLANIVAISTSAEGHHIKKDLNKLKTMQTRVFVVHMNAALGSRLFVLAKQAGMMSEGYAWLITDGLGNFMNSIDSAVVDSMEGVLGVRPYVRKSENLKNFETRWKKNMLLMKPESTVKELNVYGLWAYDTVWGLAMAIEKIGMVNPGFLERKTSKNCSEISNLRISEFGPKLAKELQNVTFEGLTGDFHLDGGQLKSSPLEIFNVFETGDRIIGYWTPDGGIRRKLALTGGQTYSTSTKELKSIVWPGDSVKQPIGWAIPSIGKLKVGVPMKDGFTEFVKVSKDPLTNKINVAGFSIDIFLSVLQQLPFDVDHEFIPFTNQSGLSKGSYDDLLSNVSKTFDMVVGDTTILADRSKYVDFTLPYSESGIVVVVKHKKEKDMWIFVKPFKWDLWLTIFSTCIFIGIVLRILENRAKNNSDSLGPHKQQLGFLFWFPIAVLAFPEKNMVTNNWSRFVLVVWLFMAYIIMQSYTANLSAMFTVDQLDFRLSDDSYIGCQTGTFVKDFLINRLHISESKIEEYSTVEEYHEAMTKGSKNGGIDAIFDEIPYMKLFLDRYSSNYKIVGPTYRTDGFGFAFPLGSPLVIHFSRAILAVTEASNITAIEQKNFGVNYSSDNQLDSINKASPGLTAYNFGGLFILIASALLFALFCSETSVGQRLTDILTYYSHRCFFFLSFRGYNESRASSMVHPDTNGHSSSDEEEVVRGSDRLDDSSMPGREHEFVQRNVNISSRDAQVSEVQMSEQRNVDVSSRQINS</sequence>
<dbReference type="PANTHER" id="PTHR34836">
    <property type="entry name" value="OS06G0188250 PROTEIN"/>
    <property type="match status" value="1"/>
</dbReference>
<dbReference type="GO" id="GO:0034220">
    <property type="term" value="P:monoatomic ion transmembrane transport"/>
    <property type="evidence" value="ECO:0007669"/>
    <property type="project" value="UniProtKB-KW"/>
</dbReference>
<evidence type="ECO:0000256" key="1">
    <source>
        <dbReference type="ARBA" id="ARBA00004141"/>
    </source>
</evidence>
<feature type="compositionally biased region" description="Basic and acidic residues" evidence="14">
    <location>
        <begin position="889"/>
        <end position="909"/>
    </location>
</feature>
<evidence type="ECO:0000256" key="2">
    <source>
        <dbReference type="ARBA" id="ARBA00008685"/>
    </source>
</evidence>
<keyword evidence="5" id="KW-0732">Signal</keyword>
<dbReference type="GO" id="GO:0016020">
    <property type="term" value="C:membrane"/>
    <property type="evidence" value="ECO:0007669"/>
    <property type="project" value="UniProtKB-SubCell"/>
</dbReference>
<evidence type="ECO:0000256" key="12">
    <source>
        <dbReference type="ARBA" id="ARBA00023303"/>
    </source>
</evidence>
<keyword evidence="18" id="KW-1185">Reference proteome</keyword>
<dbReference type="FunFam" id="3.40.50.2300:FF:000188">
    <property type="entry name" value="Glutamate receptor"/>
    <property type="match status" value="1"/>
</dbReference>
<keyword evidence="10" id="KW-0325">Glycoprotein</keyword>
<keyword evidence="7 13" id="KW-0406">Ion transport</keyword>
<comment type="similarity">
    <text evidence="2 13">Belongs to the glutamate-gated ion channel (TC 1.A.10.1) family.</text>
</comment>
<keyword evidence="3 13" id="KW-0813">Transport</keyword>
<dbReference type="FunFam" id="3.40.190.10:FF:000103">
    <property type="entry name" value="Glutamate receptor"/>
    <property type="match status" value="1"/>
</dbReference>
<evidence type="ECO:0000256" key="10">
    <source>
        <dbReference type="ARBA" id="ARBA00023180"/>
    </source>
</evidence>
<organism evidence="17 18">
    <name type="scientific">Cinchona calisaya</name>
    <dbReference type="NCBI Taxonomy" id="153742"/>
    <lineage>
        <taxon>Eukaryota</taxon>
        <taxon>Viridiplantae</taxon>
        <taxon>Streptophyta</taxon>
        <taxon>Embryophyta</taxon>
        <taxon>Tracheophyta</taxon>
        <taxon>Spermatophyta</taxon>
        <taxon>Magnoliopsida</taxon>
        <taxon>eudicotyledons</taxon>
        <taxon>Gunneridae</taxon>
        <taxon>Pentapetalae</taxon>
        <taxon>asterids</taxon>
        <taxon>lamiids</taxon>
        <taxon>Gentianales</taxon>
        <taxon>Rubiaceae</taxon>
        <taxon>Cinchonoideae</taxon>
        <taxon>Cinchoneae</taxon>
        <taxon>Cinchona</taxon>
    </lineage>
</organism>
<dbReference type="InterPro" id="IPR019594">
    <property type="entry name" value="Glu/Gly-bd"/>
</dbReference>
<feature type="transmembrane region" description="Helical" evidence="15">
    <location>
        <begin position="816"/>
        <end position="835"/>
    </location>
</feature>
<dbReference type="FunFam" id="3.40.190.10:FF:000217">
    <property type="entry name" value="Glutamate receptor"/>
    <property type="match status" value="1"/>
</dbReference>
<dbReference type="Gene3D" id="3.40.190.10">
    <property type="entry name" value="Periplasmic binding protein-like II"/>
    <property type="match status" value="1"/>
</dbReference>
<keyword evidence="4 15" id="KW-0812">Transmembrane</keyword>
<evidence type="ECO:0000256" key="8">
    <source>
        <dbReference type="ARBA" id="ARBA00023136"/>
    </source>
</evidence>
<evidence type="ECO:0000313" key="18">
    <source>
        <dbReference type="Proteomes" id="UP001630127"/>
    </source>
</evidence>
<evidence type="ECO:0000259" key="16">
    <source>
        <dbReference type="SMART" id="SM00079"/>
    </source>
</evidence>
<feature type="region of interest" description="Disordered" evidence="14">
    <location>
        <begin position="872"/>
        <end position="942"/>
    </location>
</feature>